<dbReference type="Gene3D" id="2.30.42.10">
    <property type="match status" value="1"/>
</dbReference>
<dbReference type="PANTHER" id="PTHR12651">
    <property type="entry name" value="26S PROTEASOME NON-ATPASE REGULATORY SUBUNIT 9"/>
    <property type="match status" value="1"/>
</dbReference>
<dbReference type="Gene3D" id="6.10.140.1710">
    <property type="match status" value="1"/>
</dbReference>
<organism evidence="4 5">
    <name type="scientific">Citrullus colocynthis</name>
    <name type="common">colocynth</name>
    <dbReference type="NCBI Taxonomy" id="252529"/>
    <lineage>
        <taxon>Eukaryota</taxon>
        <taxon>Viridiplantae</taxon>
        <taxon>Streptophyta</taxon>
        <taxon>Embryophyta</taxon>
        <taxon>Tracheophyta</taxon>
        <taxon>Spermatophyta</taxon>
        <taxon>Magnoliopsida</taxon>
        <taxon>eudicotyledons</taxon>
        <taxon>Gunneridae</taxon>
        <taxon>Pentapetalae</taxon>
        <taxon>rosids</taxon>
        <taxon>fabids</taxon>
        <taxon>Cucurbitales</taxon>
        <taxon>Cucurbitaceae</taxon>
        <taxon>Benincaseae</taxon>
        <taxon>Citrullus</taxon>
    </lineage>
</organism>
<dbReference type="Pfam" id="PF18265">
    <property type="entry name" value="Nas2_N"/>
    <property type="match status" value="1"/>
</dbReference>
<dbReference type="SUPFAM" id="SSF50156">
    <property type="entry name" value="PDZ domain-like"/>
    <property type="match status" value="1"/>
</dbReference>
<dbReference type="EMBL" id="OZ021736">
    <property type="protein sequence ID" value="CAK9315076.1"/>
    <property type="molecule type" value="Genomic_DNA"/>
</dbReference>
<evidence type="ECO:0000256" key="1">
    <source>
        <dbReference type="ARBA" id="ARBA00023186"/>
    </source>
</evidence>
<evidence type="ECO:0000313" key="5">
    <source>
        <dbReference type="Proteomes" id="UP001642487"/>
    </source>
</evidence>
<sequence length="292" mass="31796">MNKIKTCECDIYKISFCRNRKLKLKCLSKSPSVYYIYTLDSFSVTAQKPQSSKKEERSFHSGKMVASNLKSETMDLIQKRTAIEVQMDAIISRLCQPGGPGLSGNLVDPEGFPRSDIDIPVIRSERGRLTELRNDHTEITEKINQNIQVLHSAKPASSLSLSRDAGNTEGSNGQRSSVTTVASPSSNGISQSDSSTTMDIDANGSIPFALVDEIADASPAADDGLQLGDQVLKFGNVEGGDDLLRRLASEAQINQGRPIPVVVMRHGTPVNLTVTPRSWQGRGLLGCHFQMM</sequence>
<proteinExistence type="predicted"/>
<accession>A0ABP0Y3R6</accession>
<protein>
    <recommendedName>
        <fullName evidence="3">Nas2 N-terminal domain-containing protein</fullName>
    </recommendedName>
</protein>
<keyword evidence="5" id="KW-1185">Reference proteome</keyword>
<dbReference type="InterPro" id="IPR040815">
    <property type="entry name" value="Nas2_N"/>
</dbReference>
<dbReference type="InterPro" id="IPR036034">
    <property type="entry name" value="PDZ_sf"/>
</dbReference>
<evidence type="ECO:0000256" key="2">
    <source>
        <dbReference type="SAM" id="MobiDB-lite"/>
    </source>
</evidence>
<evidence type="ECO:0000259" key="3">
    <source>
        <dbReference type="Pfam" id="PF18265"/>
    </source>
</evidence>
<feature type="compositionally biased region" description="Polar residues" evidence="2">
    <location>
        <begin position="168"/>
        <end position="198"/>
    </location>
</feature>
<reference evidence="4 5" key="1">
    <citation type="submission" date="2024-03" db="EMBL/GenBank/DDBJ databases">
        <authorList>
            <person name="Gkanogiannis A."/>
            <person name="Becerra Lopez-Lavalle L."/>
        </authorList>
    </citation>
    <scope>NUCLEOTIDE SEQUENCE [LARGE SCALE GENOMIC DNA]</scope>
</reference>
<feature type="region of interest" description="Disordered" evidence="2">
    <location>
        <begin position="155"/>
        <end position="198"/>
    </location>
</feature>
<dbReference type="PANTHER" id="PTHR12651:SF1">
    <property type="entry name" value="26S PROTEASOME NON-ATPASE REGULATORY SUBUNIT 9"/>
    <property type="match status" value="1"/>
</dbReference>
<dbReference type="InterPro" id="IPR035269">
    <property type="entry name" value="PSMD9"/>
</dbReference>
<name>A0ABP0Y3R6_9ROSI</name>
<dbReference type="Proteomes" id="UP001642487">
    <property type="component" value="Chromosome 2"/>
</dbReference>
<gene>
    <name evidence="4" type="ORF">CITCOLO1_LOCUS6856</name>
</gene>
<evidence type="ECO:0000313" key="4">
    <source>
        <dbReference type="EMBL" id="CAK9315076.1"/>
    </source>
</evidence>
<keyword evidence="1" id="KW-0143">Chaperone</keyword>
<feature type="domain" description="Nas2 N-terminal" evidence="3">
    <location>
        <begin position="75"/>
        <end position="152"/>
    </location>
</feature>